<sequence>MFTKNISDISLCKFHPRERRLFLSTFKRWQSLMIYNLNSGEIHDANSKAMSECANVPPYLPDF</sequence>
<dbReference type="AlphaFoldDB" id="E0S4H5"/>
<protein>
    <submittedName>
        <fullName evidence="1">Uncharacterized protein</fullName>
    </submittedName>
</protein>
<keyword evidence="2" id="KW-1185">Reference proteome</keyword>
<dbReference type="Proteomes" id="UP000001299">
    <property type="component" value="Plasmid pCY360"/>
</dbReference>
<geneLocation type="plasmid" evidence="1 2">
    <name>pCY360</name>
</geneLocation>
<name>E0S4H5_BUTPB</name>
<dbReference type="HOGENOM" id="CLU_2877287_0_0_9"/>
<keyword evidence="1" id="KW-0614">Plasmid</keyword>
<reference evidence="1 2" key="1">
    <citation type="journal article" date="2010" name="PLoS ONE">
        <title>The glycobiome of the rumen bacterium Butyrivibrio proteoclasticus B316(T) highlights adaptation to a polysaccharide-rich environment.</title>
        <authorList>
            <person name="Kelly W.J."/>
            <person name="Leahy S.C."/>
            <person name="Altermann E."/>
            <person name="Yeoman C.J."/>
            <person name="Dunne J.C."/>
            <person name="Kong Z."/>
            <person name="Pacheco D.M."/>
            <person name="Li D."/>
            <person name="Noel S.J."/>
            <person name="Moon C.D."/>
            <person name="Cookson A.L."/>
            <person name="Attwood G.T."/>
        </authorList>
    </citation>
    <scope>NUCLEOTIDE SEQUENCE [LARGE SCALE GENOMIC DNA]</scope>
    <source>
        <strain evidence="2">ATCC 51982 / DSM 14932 / B316</strain>
        <plasmid evidence="2">Plasmid pCY360</plasmid>
    </source>
</reference>
<evidence type="ECO:0000313" key="1">
    <source>
        <dbReference type="EMBL" id="ADL36307.1"/>
    </source>
</evidence>
<dbReference type="KEGG" id="bpb:bpr_II370"/>
<organism evidence="1 2">
    <name type="scientific">Butyrivibrio proteoclasticus (strain ATCC 51982 / DSM 14932 / B316)</name>
    <name type="common">Clostridium proteoclasticum</name>
    <dbReference type="NCBI Taxonomy" id="515622"/>
    <lineage>
        <taxon>Bacteria</taxon>
        <taxon>Bacillati</taxon>
        <taxon>Bacillota</taxon>
        <taxon>Clostridia</taxon>
        <taxon>Lachnospirales</taxon>
        <taxon>Lachnospiraceae</taxon>
        <taxon>Butyrivibrio</taxon>
    </lineage>
</organism>
<proteinExistence type="predicted"/>
<gene>
    <name evidence="1" type="ordered locus">bpr_II370</name>
</gene>
<accession>E0S4H5</accession>
<dbReference type="EMBL" id="CP001812">
    <property type="protein sequence ID" value="ADL36307.1"/>
    <property type="molecule type" value="Genomic_DNA"/>
</dbReference>
<evidence type="ECO:0000313" key="2">
    <source>
        <dbReference type="Proteomes" id="UP000001299"/>
    </source>
</evidence>